<reference evidence="3 4" key="1">
    <citation type="submission" date="2019-03" db="EMBL/GenBank/DDBJ databases">
        <title>Genome sequence of Lentibacillus salicampi ATCC BAA-719.</title>
        <authorList>
            <person name="Maclea K.S."/>
            <person name="Simoes Junior M."/>
        </authorList>
    </citation>
    <scope>NUCLEOTIDE SEQUENCE [LARGE SCALE GENOMIC DNA]</scope>
    <source>
        <strain evidence="3 4">ATCC BAA-719</strain>
    </source>
</reference>
<evidence type="ECO:0000313" key="4">
    <source>
        <dbReference type="Proteomes" id="UP000298484"/>
    </source>
</evidence>
<dbReference type="Pfam" id="PF16982">
    <property type="entry name" value="Flp1_like"/>
    <property type="match status" value="1"/>
</dbReference>
<keyword evidence="4" id="KW-1185">Reference proteome</keyword>
<dbReference type="EMBL" id="SRHY01000070">
    <property type="protein sequence ID" value="TFJ91201.1"/>
    <property type="molecule type" value="Genomic_DNA"/>
</dbReference>
<dbReference type="InterPro" id="IPR031564">
    <property type="entry name" value="Flp1-like"/>
</dbReference>
<evidence type="ECO:0000256" key="1">
    <source>
        <dbReference type="SAM" id="Phobius"/>
    </source>
</evidence>
<keyword evidence="1" id="KW-0472">Membrane</keyword>
<dbReference type="Proteomes" id="UP000298484">
    <property type="component" value="Unassembled WGS sequence"/>
</dbReference>
<comment type="caution">
    <text evidence="3">The sequence shown here is derived from an EMBL/GenBank/DDBJ whole genome shotgun (WGS) entry which is preliminary data.</text>
</comment>
<keyword evidence="1" id="KW-1133">Transmembrane helix</keyword>
<accession>A0A4Y9AA45</accession>
<name>A0A4Y9AA45_9BACI</name>
<keyword evidence="1" id="KW-0812">Transmembrane</keyword>
<dbReference type="RefSeq" id="WP_135111803.1">
    <property type="nucleotide sequence ID" value="NZ_SRHY01000070.1"/>
</dbReference>
<evidence type="ECO:0000313" key="3">
    <source>
        <dbReference type="EMBL" id="TFJ91201.1"/>
    </source>
</evidence>
<sequence>MNQLSTFFKNLWNDEEGLETVEILLILSVLIVIAIMFKGKITEWVNALFEDIDKEILN</sequence>
<dbReference type="AlphaFoldDB" id="A0A4Y9AA45"/>
<proteinExistence type="predicted"/>
<organism evidence="3 4">
    <name type="scientific">Lentibacillus salicampi</name>
    <dbReference type="NCBI Taxonomy" id="175306"/>
    <lineage>
        <taxon>Bacteria</taxon>
        <taxon>Bacillati</taxon>
        <taxon>Bacillota</taxon>
        <taxon>Bacilli</taxon>
        <taxon>Bacillales</taxon>
        <taxon>Bacillaceae</taxon>
        <taxon>Lentibacillus</taxon>
    </lineage>
</organism>
<protein>
    <recommendedName>
        <fullName evidence="2">Putative Flagellin Flp1-like domain-containing protein</fullName>
    </recommendedName>
</protein>
<feature type="domain" description="Putative Flagellin Flp1-like" evidence="2">
    <location>
        <begin position="10"/>
        <end position="55"/>
    </location>
</feature>
<gene>
    <name evidence="3" type="ORF">E4U82_18930</name>
</gene>
<feature type="transmembrane region" description="Helical" evidence="1">
    <location>
        <begin position="20"/>
        <end position="37"/>
    </location>
</feature>
<evidence type="ECO:0000259" key="2">
    <source>
        <dbReference type="Pfam" id="PF16982"/>
    </source>
</evidence>